<organism evidence="1 2">
    <name type="scientific">Micavibrio aeruginosavorus EPB</name>
    <dbReference type="NCBI Taxonomy" id="349215"/>
    <lineage>
        <taxon>Bacteria</taxon>
        <taxon>Pseudomonadati</taxon>
        <taxon>Bdellovibrionota</taxon>
        <taxon>Bdellovibrionia</taxon>
        <taxon>Bdellovibrionales</taxon>
        <taxon>Pseudobdellovibrionaceae</taxon>
        <taxon>Micavibrio</taxon>
    </lineage>
</organism>
<proteinExistence type="predicted"/>
<accession>M4W0G8</accession>
<dbReference type="OrthoDB" id="7338622at2"/>
<gene>
    <name evidence="1" type="ORF">A11S_2136</name>
</gene>
<reference evidence="1 2" key="1">
    <citation type="journal article" date="2013" name="ISME J.">
        <title>By their genes ye shall know them: genomic signatures of predatory bacteria.</title>
        <authorList>
            <person name="Pasternak Z."/>
            <person name="Pietrokovski S."/>
            <person name="Rotem O."/>
            <person name="Gophna U."/>
            <person name="Lurie-Weinberger M.N."/>
            <person name="Jurkevitch E."/>
        </authorList>
    </citation>
    <scope>NUCLEOTIDE SEQUENCE [LARGE SCALE GENOMIC DNA]</scope>
    <source>
        <strain evidence="1">EPB</strain>
    </source>
</reference>
<evidence type="ECO:0000313" key="1">
    <source>
        <dbReference type="EMBL" id="AGH98934.1"/>
    </source>
</evidence>
<protein>
    <submittedName>
        <fullName evidence="1">Transcriptional regulator</fullName>
    </submittedName>
</protein>
<dbReference type="AlphaFoldDB" id="M4W0G8"/>
<dbReference type="STRING" id="349215.A11S_2136"/>
<dbReference type="HOGENOM" id="CLU_128712_0_0_5"/>
<dbReference type="Pfam" id="PF08875">
    <property type="entry name" value="DUF1833"/>
    <property type="match status" value="1"/>
</dbReference>
<name>M4W0G8_9BACT</name>
<dbReference type="Proteomes" id="UP000011932">
    <property type="component" value="Chromosome"/>
</dbReference>
<dbReference type="InterPro" id="IPR014974">
    <property type="entry name" value="DUF1833"/>
</dbReference>
<dbReference type="KEGG" id="man:A11S_2136"/>
<dbReference type="RefSeq" id="WP_015468448.1">
    <property type="nucleotide sequence ID" value="NC_020812.1"/>
</dbReference>
<sequence length="180" mass="19568">MPNTSLSDALREAYASAPSDVVILHTLELRHPSFVDDDGEPIAIRVVRDNQDLTARLEAAAPLNAGAMVTFVAMGFDLELPPIDTAPVPEISITLDNASREIVKHLDAASDSQSKIEVTYRPYLSDDLEGPQMEPPFTLVLTEVSADTSRVTGRARMLDVGNKAFPSETYNALRFAGLTR</sequence>
<dbReference type="EMBL" id="CP003538">
    <property type="protein sequence ID" value="AGH98934.1"/>
    <property type="molecule type" value="Genomic_DNA"/>
</dbReference>
<evidence type="ECO:0000313" key="2">
    <source>
        <dbReference type="Proteomes" id="UP000011932"/>
    </source>
</evidence>